<evidence type="ECO:0000313" key="5">
    <source>
        <dbReference type="Proteomes" id="UP000192722"/>
    </source>
</evidence>
<dbReference type="PANTHER" id="PTHR23028">
    <property type="entry name" value="ACETYLTRANSFERASE"/>
    <property type="match status" value="1"/>
</dbReference>
<feature type="transmembrane region" description="Helical" evidence="1">
    <location>
        <begin position="29"/>
        <end position="50"/>
    </location>
</feature>
<feature type="transmembrane region" description="Helical" evidence="1">
    <location>
        <begin position="70"/>
        <end position="88"/>
    </location>
</feature>
<feature type="transmembrane region" description="Helical" evidence="1">
    <location>
        <begin position="175"/>
        <end position="195"/>
    </location>
</feature>
<evidence type="ECO:0000313" key="6">
    <source>
        <dbReference type="Proteomes" id="UP000705283"/>
    </source>
</evidence>
<dbReference type="PANTHER" id="PTHR23028:SF53">
    <property type="entry name" value="ACYL_TRANSF_3 DOMAIN-CONTAINING PROTEIN"/>
    <property type="match status" value="1"/>
</dbReference>
<proteinExistence type="predicted"/>
<feature type="transmembrane region" description="Helical" evidence="1">
    <location>
        <begin position="202"/>
        <end position="222"/>
    </location>
</feature>
<reference evidence="3" key="3">
    <citation type="submission" date="2020-11" db="EMBL/GenBank/DDBJ databases">
        <authorList>
            <person name="Lee S.D."/>
        </authorList>
    </citation>
    <scope>NUCLEOTIDE SEQUENCE</scope>
    <source>
        <strain evidence="3">SAP-2</strain>
    </source>
</reference>
<dbReference type="Proteomes" id="UP000705283">
    <property type="component" value="Unassembled WGS sequence"/>
</dbReference>
<protein>
    <submittedName>
        <fullName evidence="3">Acyltransferase</fullName>
    </submittedName>
</protein>
<feature type="transmembrane region" description="Helical" evidence="1">
    <location>
        <begin position="279"/>
        <end position="302"/>
    </location>
</feature>
<dbReference type="RefSeq" id="WP_158086925.1">
    <property type="nucleotide sequence ID" value="NZ_CBCSCF010000015.1"/>
</dbReference>
<keyword evidence="3" id="KW-0012">Acyltransferase</keyword>
<comment type="caution">
    <text evidence="3">The sequence shown here is derived from an EMBL/GenBank/DDBJ whole genome shotgun (WGS) entry which is preliminary data.</text>
</comment>
<dbReference type="InterPro" id="IPR050879">
    <property type="entry name" value="Acyltransferase_3"/>
</dbReference>
<evidence type="ECO:0000259" key="2">
    <source>
        <dbReference type="Pfam" id="PF01757"/>
    </source>
</evidence>
<feature type="domain" description="Acyltransferase 3" evidence="2">
    <location>
        <begin position="5"/>
        <end position="330"/>
    </location>
</feature>
<keyword evidence="1" id="KW-0812">Transmembrane</keyword>
<dbReference type="Proteomes" id="UP000192722">
    <property type="component" value="Unassembled WGS sequence"/>
</dbReference>
<accession>A0AA40X4F2</accession>
<evidence type="ECO:0000313" key="4">
    <source>
        <dbReference type="EMBL" id="ORJ21882.1"/>
    </source>
</evidence>
<name>A0AA40X4F2_9GAMM</name>
<reference evidence="3" key="4">
    <citation type="submission" date="2022-09" db="EMBL/GenBank/DDBJ databases">
        <title>Rouxiella aceris sp. nov., isolated from tree sap and emended description of the genus Rhouxiella.</title>
        <authorList>
            <person name="Kim I.S."/>
        </authorList>
    </citation>
    <scope>NUCLEOTIDE SEQUENCE</scope>
    <source>
        <strain evidence="3">SAP-2</strain>
    </source>
</reference>
<feature type="transmembrane region" description="Helical" evidence="1">
    <location>
        <begin position="148"/>
        <end position="169"/>
    </location>
</feature>
<reference evidence="4 5" key="2">
    <citation type="journal article" date="2017" name="Int. J. Syst. Evol. Microbiol.">
        <title>Rouxiella badensis sp. nov. and Rouxiella silvae sp. nov. isolated from peat bog soil in Germany and emendation of the genus description.</title>
        <authorList>
            <person name="Le Fleche-Mateos A."/>
            <person name="Kugler J.H."/>
            <person name="Hansen S.H."/>
            <person name="Syldatk C."/>
            <person name="Hausmann R."/>
            <person name="Lomprez F."/>
            <person name="Vandenbogaert M."/>
            <person name="Manuguerra J.C."/>
            <person name="Grimont P.A."/>
        </authorList>
    </citation>
    <scope>NUCLEOTIDE SEQUENCE [LARGE SCALE GENOMIC DNA]</scope>
    <source>
        <strain evidence="4 5">213</strain>
    </source>
</reference>
<evidence type="ECO:0000256" key="1">
    <source>
        <dbReference type="SAM" id="Phobius"/>
    </source>
</evidence>
<keyword evidence="1" id="KW-1133">Transmembrane helix</keyword>
<dbReference type="Pfam" id="PF01757">
    <property type="entry name" value="Acyl_transf_3"/>
    <property type="match status" value="1"/>
</dbReference>
<evidence type="ECO:0000313" key="3">
    <source>
        <dbReference type="EMBL" id="MBF6638378.1"/>
    </source>
</evidence>
<keyword evidence="3" id="KW-0808">Transferase</keyword>
<dbReference type="AlphaFoldDB" id="A0AA40X4F2"/>
<sequence>MQHVRGLDGARGFAVLIVMFFHLEIPGFSLGWAGVPLFFCLSGFLITGILLEQKKRPFKEYLGSFLYNRLLRIFPLFYAYLLINYLYLKATGHSSDGYMWFVLYLQNIYIGLTGTTPGFVIQTWSLAAEEQFYWIWPLAIFFLKEKTMVKVFIALIIFSAWVRSFIYHASGDNPYMFNATVLSCTDALILGALFAKIKDHKHAASAAVGLLVTGIAVSAYAIVTTGLDAFWLPSGWVGKCGYLATSLAMVFTALIFFVYKWDKEAKGDLLNRILRSRFLVYTGKISYGLYMWHLACFYAITLVFKKLGMGNHNLMYYAIAMLAAYAVSTLSFYLFEIHFLKLKKKSKARADERKELVF</sequence>
<reference evidence="4" key="1">
    <citation type="submission" date="2016-12" db="EMBL/GenBank/DDBJ databases">
        <authorList>
            <person name="Le Fleche-Mateos A."/>
        </authorList>
    </citation>
    <scope>NUCLEOTIDE SEQUENCE</scope>
    <source>
        <strain evidence="4">213</strain>
    </source>
</reference>
<keyword evidence="5" id="KW-1185">Reference proteome</keyword>
<dbReference type="InterPro" id="IPR002656">
    <property type="entry name" value="Acyl_transf_3_dom"/>
</dbReference>
<dbReference type="GO" id="GO:0000271">
    <property type="term" value="P:polysaccharide biosynthetic process"/>
    <property type="evidence" value="ECO:0007669"/>
    <property type="project" value="TreeGrafter"/>
</dbReference>
<keyword evidence="1" id="KW-0472">Membrane</keyword>
<feature type="transmembrane region" description="Helical" evidence="1">
    <location>
        <begin position="108"/>
        <end position="127"/>
    </location>
</feature>
<feature type="transmembrane region" description="Helical" evidence="1">
    <location>
        <begin position="242"/>
        <end position="259"/>
    </location>
</feature>
<dbReference type="GO" id="GO:0016747">
    <property type="term" value="F:acyltransferase activity, transferring groups other than amino-acyl groups"/>
    <property type="evidence" value="ECO:0007669"/>
    <property type="project" value="InterPro"/>
</dbReference>
<dbReference type="GO" id="GO:0016020">
    <property type="term" value="C:membrane"/>
    <property type="evidence" value="ECO:0007669"/>
    <property type="project" value="TreeGrafter"/>
</dbReference>
<dbReference type="EMBL" id="MRWD01000013">
    <property type="protein sequence ID" value="ORJ21882.1"/>
    <property type="molecule type" value="Genomic_DNA"/>
</dbReference>
<feature type="transmembrane region" description="Helical" evidence="1">
    <location>
        <begin position="314"/>
        <end position="335"/>
    </location>
</feature>
<organism evidence="3 6">
    <name type="scientific">Rouxiella silvae</name>
    <dbReference type="NCBI Taxonomy" id="1646373"/>
    <lineage>
        <taxon>Bacteria</taxon>
        <taxon>Pseudomonadati</taxon>
        <taxon>Pseudomonadota</taxon>
        <taxon>Gammaproteobacteria</taxon>
        <taxon>Enterobacterales</taxon>
        <taxon>Yersiniaceae</taxon>
        <taxon>Rouxiella</taxon>
    </lineage>
</organism>
<gene>
    <name evidence="4" type="ORF">BS639_07050</name>
    <name evidence="3" type="ORF">ITX54_17060</name>
</gene>
<dbReference type="EMBL" id="JADMKS010000007">
    <property type="protein sequence ID" value="MBF6638378.1"/>
    <property type="molecule type" value="Genomic_DNA"/>
</dbReference>